<organism evidence="2 3">
    <name type="scientific">Streptomyces seoulensis</name>
    <dbReference type="NCBI Taxonomy" id="73044"/>
    <lineage>
        <taxon>Bacteria</taxon>
        <taxon>Bacillati</taxon>
        <taxon>Actinomycetota</taxon>
        <taxon>Actinomycetes</taxon>
        <taxon>Kitasatosporales</taxon>
        <taxon>Streptomycetaceae</taxon>
        <taxon>Streptomyces</taxon>
    </lineage>
</organism>
<sequence length="105" mass="10742">MALRTVNLSSSGPGCNCSPATGSSFTAGGRPVRKPTVVERRGADGAGVAWQKSSYSLPEGSCVEIARPSGDQVLFRDSKTRNGPVMAVSRGTAAAFAAALDRGEL</sequence>
<feature type="domain" description="DUF397" evidence="1">
    <location>
        <begin position="49"/>
        <end position="100"/>
    </location>
</feature>
<evidence type="ECO:0000313" key="2">
    <source>
        <dbReference type="EMBL" id="QBJ89035.1"/>
    </source>
</evidence>
<accession>A0A4P6TP45</accession>
<dbReference type="AlphaFoldDB" id="A0A4P6TP45"/>
<keyword evidence="3" id="KW-1185">Reference proteome</keyword>
<dbReference type="EMBL" id="CP032229">
    <property type="protein sequence ID" value="QBJ89035.1"/>
    <property type="molecule type" value="Genomic_DNA"/>
</dbReference>
<proteinExistence type="predicted"/>
<reference evidence="2 3" key="1">
    <citation type="submission" date="2018-08" db="EMBL/GenBank/DDBJ databases">
        <title>The complete genome sequence of Streptomyces seoulensis, a pioneer strain for nickel superoxide dismutase discovery.</title>
        <authorList>
            <person name="Shin J."/>
            <person name="Lee J.-S."/>
            <person name="Lee E.-J."/>
            <person name="Youn H.-D."/>
        </authorList>
    </citation>
    <scope>NUCLEOTIDE SEQUENCE [LARGE SCALE GENOMIC DNA]</scope>
    <source>
        <strain evidence="2 3">KCTC 9819</strain>
    </source>
</reference>
<dbReference type="KEGG" id="sseo:D0Z67_00975"/>
<dbReference type="Proteomes" id="UP000292547">
    <property type="component" value="Chromosome"/>
</dbReference>
<gene>
    <name evidence="2" type="ORF">D0Z67_00975</name>
</gene>
<evidence type="ECO:0000259" key="1">
    <source>
        <dbReference type="Pfam" id="PF04149"/>
    </source>
</evidence>
<protein>
    <submittedName>
        <fullName evidence="2">DUF397 domain-containing protein</fullName>
    </submittedName>
</protein>
<evidence type="ECO:0000313" key="3">
    <source>
        <dbReference type="Proteomes" id="UP000292547"/>
    </source>
</evidence>
<dbReference type="InterPro" id="IPR007278">
    <property type="entry name" value="DUF397"/>
</dbReference>
<name>A0A4P6TP45_STRSO</name>
<dbReference type="OrthoDB" id="4570646at2"/>
<dbReference type="Pfam" id="PF04149">
    <property type="entry name" value="DUF397"/>
    <property type="match status" value="1"/>
</dbReference>